<organism evidence="3 4">
    <name type="scientific">Cohnella cellulosilytica</name>
    <dbReference type="NCBI Taxonomy" id="986710"/>
    <lineage>
        <taxon>Bacteria</taxon>
        <taxon>Bacillati</taxon>
        <taxon>Bacillota</taxon>
        <taxon>Bacilli</taxon>
        <taxon>Bacillales</taxon>
        <taxon>Paenibacillaceae</taxon>
        <taxon>Cohnella</taxon>
    </lineage>
</organism>
<feature type="transmembrane region" description="Helical" evidence="2">
    <location>
        <begin position="71"/>
        <end position="91"/>
    </location>
</feature>
<keyword evidence="2" id="KW-0472">Membrane</keyword>
<feature type="transmembrane region" description="Helical" evidence="2">
    <location>
        <begin position="100"/>
        <end position="117"/>
    </location>
</feature>
<dbReference type="Proteomes" id="UP001596378">
    <property type="component" value="Unassembled WGS sequence"/>
</dbReference>
<feature type="compositionally biased region" description="Low complexity" evidence="1">
    <location>
        <begin position="25"/>
        <end position="43"/>
    </location>
</feature>
<reference evidence="4" key="1">
    <citation type="journal article" date="2019" name="Int. J. Syst. Evol. Microbiol.">
        <title>The Global Catalogue of Microorganisms (GCM) 10K type strain sequencing project: providing services to taxonomists for standard genome sequencing and annotation.</title>
        <authorList>
            <consortium name="The Broad Institute Genomics Platform"/>
            <consortium name="The Broad Institute Genome Sequencing Center for Infectious Disease"/>
            <person name="Wu L."/>
            <person name="Ma J."/>
        </authorList>
    </citation>
    <scope>NUCLEOTIDE SEQUENCE [LARGE SCALE GENOMIC DNA]</scope>
    <source>
        <strain evidence="4">KCTC 12907</strain>
    </source>
</reference>
<feature type="compositionally biased region" description="Basic and acidic residues" evidence="1">
    <location>
        <begin position="10"/>
        <end position="20"/>
    </location>
</feature>
<feature type="transmembrane region" description="Helical" evidence="2">
    <location>
        <begin position="123"/>
        <end position="144"/>
    </location>
</feature>
<gene>
    <name evidence="3" type="ORF">ACFQMJ_13575</name>
</gene>
<name>A0ABW2FDE0_9BACL</name>
<comment type="caution">
    <text evidence="3">The sequence shown here is derived from an EMBL/GenBank/DDBJ whole genome shotgun (WGS) entry which is preliminary data.</text>
</comment>
<feature type="transmembrane region" description="Helical" evidence="2">
    <location>
        <begin position="156"/>
        <end position="179"/>
    </location>
</feature>
<dbReference type="EMBL" id="JBHTAI010000007">
    <property type="protein sequence ID" value="MFC7149562.1"/>
    <property type="molecule type" value="Genomic_DNA"/>
</dbReference>
<evidence type="ECO:0000256" key="2">
    <source>
        <dbReference type="SAM" id="Phobius"/>
    </source>
</evidence>
<evidence type="ECO:0000256" key="1">
    <source>
        <dbReference type="SAM" id="MobiDB-lite"/>
    </source>
</evidence>
<feature type="transmembrane region" description="Helical" evidence="2">
    <location>
        <begin position="185"/>
        <end position="203"/>
    </location>
</feature>
<sequence length="237" mass="25380">MSDTHSNQPDLHKKEAHEEVESQTAAAAATDAAASAAPGPASPLAAMDPKKLAELLKNPTASLQLQPQTDWIYGALGAAAGVVGFVLWNWLFQEAIKTKLGIFGAWGGLAIGNLFGVSVPAKFLLLGLFSIVLLAGSLTLIGNWRGARKRDWREAAAYLGGTQWLFGAAWIVSGLLAFVSLQLSMLLGLFLLLVNLVLLVGLAQDLHEVGRERKFLYITYSLAAYSLLFYLITSILA</sequence>
<evidence type="ECO:0000313" key="3">
    <source>
        <dbReference type="EMBL" id="MFC7149562.1"/>
    </source>
</evidence>
<protein>
    <submittedName>
        <fullName evidence="3">Uncharacterized protein</fullName>
    </submittedName>
</protein>
<keyword evidence="4" id="KW-1185">Reference proteome</keyword>
<feature type="transmembrane region" description="Helical" evidence="2">
    <location>
        <begin position="215"/>
        <end position="236"/>
    </location>
</feature>
<proteinExistence type="predicted"/>
<keyword evidence="2" id="KW-0812">Transmembrane</keyword>
<feature type="region of interest" description="Disordered" evidence="1">
    <location>
        <begin position="1"/>
        <end position="43"/>
    </location>
</feature>
<evidence type="ECO:0000313" key="4">
    <source>
        <dbReference type="Proteomes" id="UP001596378"/>
    </source>
</evidence>
<dbReference type="RefSeq" id="WP_378051381.1">
    <property type="nucleotide sequence ID" value="NZ_JBHMDN010000034.1"/>
</dbReference>
<keyword evidence="2" id="KW-1133">Transmembrane helix</keyword>
<accession>A0ABW2FDE0</accession>